<name>L2GV39_VAVCU</name>
<dbReference type="Pfam" id="PF03224">
    <property type="entry name" value="V-ATPase_H_N"/>
    <property type="match status" value="1"/>
</dbReference>
<dbReference type="FunCoup" id="L2GV39">
    <property type="interactions" value="149"/>
</dbReference>
<reference evidence="7" key="1">
    <citation type="submission" date="2011-03" db="EMBL/GenBank/DDBJ databases">
        <title>The genome sequence of Vavraia culicis strain floridensis.</title>
        <authorList>
            <consortium name="The Broad Institute Genome Sequencing Platform"/>
            <person name="Cuomo C."/>
            <person name="Becnel J."/>
            <person name="Sanscrainte N."/>
            <person name="Young S.K."/>
            <person name="Zeng Q."/>
            <person name="Gargeya S."/>
            <person name="Fitzgerald M."/>
            <person name="Haas B."/>
            <person name="Abouelleil A."/>
            <person name="Alvarado L."/>
            <person name="Arachchi H.M."/>
            <person name="Berlin A."/>
            <person name="Chapman S.B."/>
            <person name="Gearin G."/>
            <person name="Goldberg J."/>
            <person name="Griggs A."/>
            <person name="Gujja S."/>
            <person name="Hansen M."/>
            <person name="Heiman D."/>
            <person name="Howarth C."/>
            <person name="Larimer J."/>
            <person name="Lui A."/>
            <person name="MacDonald P.J.P."/>
            <person name="McCowen C."/>
            <person name="Montmayeur A."/>
            <person name="Murphy C."/>
            <person name="Neiman D."/>
            <person name="Pearson M."/>
            <person name="Priest M."/>
            <person name="Roberts A."/>
            <person name="Saif S."/>
            <person name="Shea T."/>
            <person name="Sisk P."/>
            <person name="Stolte C."/>
            <person name="Sykes S."/>
            <person name="Wortman J."/>
            <person name="Nusbaum C."/>
            <person name="Birren B."/>
        </authorList>
    </citation>
    <scope>NUCLEOTIDE SEQUENCE [LARGE SCALE GENOMIC DNA]</scope>
    <source>
        <strain evidence="7">floridensis</strain>
    </source>
</reference>
<dbReference type="GeneID" id="19879445"/>
<evidence type="ECO:0000313" key="6">
    <source>
        <dbReference type="EMBL" id="ELA46950.1"/>
    </source>
</evidence>
<keyword evidence="7" id="KW-1185">Reference proteome</keyword>
<dbReference type="Gene3D" id="1.25.10.10">
    <property type="entry name" value="Leucine-rich Repeat Variant"/>
    <property type="match status" value="1"/>
</dbReference>
<dbReference type="InterPro" id="IPR038497">
    <property type="entry name" value="ATPase_V1-cplx_hsu_C_sf"/>
</dbReference>
<dbReference type="PANTHER" id="PTHR10698:SF0">
    <property type="entry name" value="V-TYPE PROTON ATPASE SUBUNIT H"/>
    <property type="match status" value="1"/>
</dbReference>
<keyword evidence="3" id="KW-0375">Hydrogen ion transport</keyword>
<dbReference type="STRING" id="948595.L2GV39"/>
<dbReference type="InParanoid" id="L2GV39"/>
<dbReference type="SUPFAM" id="SSF48371">
    <property type="entry name" value="ARM repeat"/>
    <property type="match status" value="1"/>
</dbReference>
<dbReference type="EMBL" id="GL877428">
    <property type="protein sequence ID" value="ELA46950.1"/>
    <property type="molecule type" value="Genomic_DNA"/>
</dbReference>
<feature type="domain" description="ATPase V1 complex subunit H C-terminal" evidence="5">
    <location>
        <begin position="292"/>
        <end position="405"/>
    </location>
</feature>
<dbReference type="InterPro" id="IPR004908">
    <property type="entry name" value="ATPase_V1-cplx_hsu"/>
</dbReference>
<dbReference type="VEuPathDB" id="MicrosporidiaDB:VCUG_01569"/>
<sequence>MTNNEKNNAQNLSAALKPCKKRNECRNEVQDVLSRDLHSSDKKIRLKAFYALCIDATERMHDIIEYFIHVGEKMALREVNFCLRCMRLVLMERLERRNDEQLEMEQLEYACESSSESVQMDTSTVDSLCTSEYEIRVTTTARRRRAPKPSIDRFISFSEREHSYAHVTERRIRFIENERVRRVLIDLMGIRNAQYNASIILWYVSFSKETAKHYEQIIPHLLHLLKKRDCEKMVRTAFFIIRNLLKNGFFFSLVTCNDIINDSANMRYEDEELKITIEQVVRVLKGRLVKTGSFQNYLKELFSGKLEQTPYHFSDVFWSMNVGSLVQYKIEIIRALKKYLKSGCTQSKCVAANDLYRFVKTCPEVVRVVEKFDLKAELFKLCESTNDDLRFYALQSLSVCIFQEWH</sequence>
<dbReference type="Proteomes" id="UP000011081">
    <property type="component" value="Unassembled WGS sequence"/>
</dbReference>
<dbReference type="Gene3D" id="1.25.40.150">
    <property type="entry name" value="V-type ATPase, subunit H, C-terminal domain"/>
    <property type="match status" value="1"/>
</dbReference>
<evidence type="ECO:0000313" key="7">
    <source>
        <dbReference type="Proteomes" id="UP000011081"/>
    </source>
</evidence>
<evidence type="ECO:0000259" key="5">
    <source>
        <dbReference type="Pfam" id="PF11698"/>
    </source>
</evidence>
<dbReference type="InterPro" id="IPR011989">
    <property type="entry name" value="ARM-like"/>
</dbReference>
<dbReference type="HOGENOM" id="CLU_689259_0_0_1"/>
<evidence type="ECO:0000256" key="1">
    <source>
        <dbReference type="ARBA" id="ARBA00008613"/>
    </source>
</evidence>
<gene>
    <name evidence="6" type="ORF">VCUG_01569</name>
</gene>
<organism evidence="6 7">
    <name type="scientific">Vavraia culicis (isolate floridensis)</name>
    <name type="common">Microsporidian parasite</name>
    <dbReference type="NCBI Taxonomy" id="948595"/>
    <lineage>
        <taxon>Eukaryota</taxon>
        <taxon>Fungi</taxon>
        <taxon>Fungi incertae sedis</taxon>
        <taxon>Microsporidia</taxon>
        <taxon>Pleistophoridae</taxon>
        <taxon>Vavraia</taxon>
    </lineage>
</organism>
<dbReference type="PANTHER" id="PTHR10698">
    <property type="entry name" value="V-TYPE PROTON ATPASE SUBUNIT H"/>
    <property type="match status" value="1"/>
</dbReference>
<evidence type="ECO:0000256" key="2">
    <source>
        <dbReference type="ARBA" id="ARBA00022448"/>
    </source>
</evidence>
<dbReference type="Pfam" id="PF11698">
    <property type="entry name" value="V-ATPase_H_C"/>
    <property type="match status" value="1"/>
</dbReference>
<dbReference type="InterPro" id="IPR016024">
    <property type="entry name" value="ARM-type_fold"/>
</dbReference>
<accession>L2GV39</accession>
<protein>
    <recommendedName>
        <fullName evidence="5">ATPase V1 complex subunit H C-terminal domain-containing protein</fullName>
    </recommendedName>
</protein>
<dbReference type="GO" id="GO:0046961">
    <property type="term" value="F:proton-transporting ATPase activity, rotational mechanism"/>
    <property type="evidence" value="ECO:0007669"/>
    <property type="project" value="InterPro"/>
</dbReference>
<evidence type="ECO:0000256" key="4">
    <source>
        <dbReference type="ARBA" id="ARBA00023065"/>
    </source>
</evidence>
<dbReference type="RefSeq" id="XP_008074586.1">
    <property type="nucleotide sequence ID" value="XM_008076395.1"/>
</dbReference>
<dbReference type="OrthoDB" id="10263554at2759"/>
<dbReference type="AlphaFoldDB" id="L2GV39"/>
<keyword evidence="4" id="KW-0406">Ion transport</keyword>
<dbReference type="OMA" id="LEYACES"/>
<dbReference type="GO" id="GO:0000221">
    <property type="term" value="C:vacuolar proton-transporting V-type ATPase, V1 domain"/>
    <property type="evidence" value="ECO:0007669"/>
    <property type="project" value="InterPro"/>
</dbReference>
<evidence type="ECO:0000256" key="3">
    <source>
        <dbReference type="ARBA" id="ARBA00022781"/>
    </source>
</evidence>
<proteinExistence type="inferred from homology"/>
<keyword evidence="2" id="KW-0813">Transport</keyword>
<dbReference type="InterPro" id="IPR011987">
    <property type="entry name" value="ATPase_V1-cplx_hsu_C"/>
</dbReference>
<comment type="similarity">
    <text evidence="1">Belongs to the V-ATPase H subunit family.</text>
</comment>